<organism evidence="10 11">
    <name type="scientific">Sugiyamaella lignohabitans</name>
    <dbReference type="NCBI Taxonomy" id="796027"/>
    <lineage>
        <taxon>Eukaryota</taxon>
        <taxon>Fungi</taxon>
        <taxon>Dikarya</taxon>
        <taxon>Ascomycota</taxon>
        <taxon>Saccharomycotina</taxon>
        <taxon>Dipodascomycetes</taxon>
        <taxon>Dipodascales</taxon>
        <taxon>Trichomonascaceae</taxon>
        <taxon>Sugiyamaella</taxon>
    </lineage>
</organism>
<sequence length="501" mass="51410">MLRKELEKIALLLLSGTVLVNAAPVDVFVTEYAAPVFVTVAPPGANEFSTQWPGQSYTTTLWPSAPSPAPPAAAPPAPAPPASAPPAPAPPAPAPPASVSPTPAPPAPAPPAPAPPAASPPQPAPPAVTPNPPPAPSPPAPTTSTSLPPPPAPSPTTTSIPPPPPAPSPSTTTSTPPPPPPPPAPAPTTSTPPPPPPPPAPTTSTPPPPPAASKPPGYIPPIPGQNGIPAISNPVSPILPETIVYSPYNNDGSCKAADVVSQDLALIASRNIPSIRVYATDCNSLQNVQPAAQALGLKINQGFWIDNSGVDSIDQSVSDVISYGQANGWDIFKVITVGNEAVLSGYCSASDLYQKILSVKSQLRGAGYNGPVTTAEVPDTYQANPELCGTDAVDYVSVNSHSYFNPGVAASGAGQFVLSQQQLTQQYCNRNDVTISETGYPHTGDVNGLNVPSPDNQRAAIESLLQAFNGQITILTTYDDYWKQPGPYNIEQHFGAISLFN</sequence>
<evidence type="ECO:0000256" key="2">
    <source>
        <dbReference type="ARBA" id="ARBA00008773"/>
    </source>
</evidence>
<keyword evidence="5 9" id="KW-0732">Signal</keyword>
<dbReference type="InterPro" id="IPR017853">
    <property type="entry name" value="GH"/>
</dbReference>
<feature type="signal peptide" evidence="9">
    <location>
        <begin position="1"/>
        <end position="22"/>
    </location>
</feature>
<dbReference type="GeneID" id="30036392"/>
<evidence type="ECO:0000256" key="7">
    <source>
        <dbReference type="ARBA" id="ARBA00023295"/>
    </source>
</evidence>
<dbReference type="SUPFAM" id="SSF51445">
    <property type="entry name" value="(Trans)glycosidases"/>
    <property type="match status" value="1"/>
</dbReference>
<dbReference type="FunFam" id="3.20.20.80:FF:000160">
    <property type="entry name" value="Probable beta-glucosidase btgE"/>
    <property type="match status" value="1"/>
</dbReference>
<dbReference type="GO" id="GO:0009277">
    <property type="term" value="C:fungal-type cell wall"/>
    <property type="evidence" value="ECO:0007669"/>
    <property type="project" value="EnsemblFungi"/>
</dbReference>
<dbReference type="EMBL" id="CP014500">
    <property type="protein sequence ID" value="ANB11466.1"/>
    <property type="molecule type" value="Genomic_DNA"/>
</dbReference>
<dbReference type="Gene3D" id="3.20.20.80">
    <property type="entry name" value="Glycosidases"/>
    <property type="match status" value="2"/>
</dbReference>
<keyword evidence="6" id="KW-0378">Hydrolase</keyword>
<evidence type="ECO:0000256" key="3">
    <source>
        <dbReference type="ARBA" id="ARBA00022512"/>
    </source>
</evidence>
<dbReference type="RefSeq" id="XP_018733943.1">
    <property type="nucleotide sequence ID" value="XM_018881343.1"/>
</dbReference>
<comment type="similarity">
    <text evidence="2">Belongs to the glycosyl hydrolase 17 family.</text>
</comment>
<keyword evidence="4" id="KW-0964">Secreted</keyword>
<keyword evidence="7" id="KW-0326">Glycosidase</keyword>
<evidence type="ECO:0000256" key="1">
    <source>
        <dbReference type="ARBA" id="ARBA00004191"/>
    </source>
</evidence>
<comment type="subcellular location">
    <subcellularLocation>
        <location evidence="1">Secreted</location>
        <location evidence="1">Cell wall</location>
    </subcellularLocation>
</comment>
<accession>A0A167CBH0</accession>
<dbReference type="GO" id="GO:0005576">
    <property type="term" value="C:extracellular region"/>
    <property type="evidence" value="ECO:0007669"/>
    <property type="project" value="TreeGrafter"/>
</dbReference>
<feature type="compositionally biased region" description="Polar residues" evidence="8">
    <location>
        <begin position="51"/>
        <end position="62"/>
    </location>
</feature>
<dbReference type="AlphaFoldDB" id="A0A167CBH0"/>
<evidence type="ECO:0000256" key="9">
    <source>
        <dbReference type="SAM" id="SignalP"/>
    </source>
</evidence>
<evidence type="ECO:0000313" key="11">
    <source>
        <dbReference type="Proteomes" id="UP000189580"/>
    </source>
</evidence>
<dbReference type="GO" id="GO:0042973">
    <property type="term" value="F:glucan endo-1,3-beta-D-glucosidase activity"/>
    <property type="evidence" value="ECO:0007669"/>
    <property type="project" value="TreeGrafter"/>
</dbReference>
<keyword evidence="11" id="KW-1185">Reference proteome</keyword>
<dbReference type="PANTHER" id="PTHR16631">
    <property type="entry name" value="GLUCAN 1,3-BETA-GLUCOSIDASE"/>
    <property type="match status" value="1"/>
</dbReference>
<dbReference type="GO" id="GO:0009986">
    <property type="term" value="C:cell surface"/>
    <property type="evidence" value="ECO:0007669"/>
    <property type="project" value="TreeGrafter"/>
</dbReference>
<feature type="chain" id="PRO_5007884642" evidence="9">
    <location>
        <begin position="23"/>
        <end position="501"/>
    </location>
</feature>
<proteinExistence type="inferred from homology"/>
<evidence type="ECO:0000256" key="8">
    <source>
        <dbReference type="SAM" id="MobiDB-lite"/>
    </source>
</evidence>
<feature type="region of interest" description="Disordered" evidence="8">
    <location>
        <begin position="51"/>
        <end position="228"/>
    </location>
</feature>
<feature type="compositionally biased region" description="Pro residues" evidence="8">
    <location>
        <begin position="175"/>
        <end position="223"/>
    </location>
</feature>
<evidence type="ECO:0000256" key="6">
    <source>
        <dbReference type="ARBA" id="ARBA00022801"/>
    </source>
</evidence>
<dbReference type="InterPro" id="IPR050732">
    <property type="entry name" value="Beta-glucan_modifiers"/>
</dbReference>
<dbReference type="Proteomes" id="UP000189580">
    <property type="component" value="Chromosome c"/>
</dbReference>
<dbReference type="PANTHER" id="PTHR16631:SF24">
    <property type="entry name" value="FAMILY 17 GLUCOSIDASE SCW11-RELATED"/>
    <property type="match status" value="1"/>
</dbReference>
<evidence type="ECO:0000256" key="4">
    <source>
        <dbReference type="ARBA" id="ARBA00022525"/>
    </source>
</evidence>
<evidence type="ECO:0000313" key="10">
    <source>
        <dbReference type="EMBL" id="ANB11466.1"/>
    </source>
</evidence>
<gene>
    <name evidence="10" type="primary">SCW11</name>
    <name evidence="10" type="ORF">AWJ20_4278</name>
</gene>
<evidence type="ECO:0000256" key="5">
    <source>
        <dbReference type="ARBA" id="ARBA00022729"/>
    </source>
</evidence>
<protein>
    <submittedName>
        <fullName evidence="10">Scw11p</fullName>
    </submittedName>
</protein>
<feature type="compositionally biased region" description="Pro residues" evidence="8">
    <location>
        <begin position="65"/>
        <end position="168"/>
    </location>
</feature>
<keyword evidence="3" id="KW-0134">Cell wall</keyword>
<dbReference type="GO" id="GO:0071555">
    <property type="term" value="P:cell wall organization"/>
    <property type="evidence" value="ECO:0007669"/>
    <property type="project" value="TreeGrafter"/>
</dbReference>
<dbReference type="KEGG" id="slb:AWJ20_4278"/>
<name>A0A167CBH0_9ASCO</name>
<reference evidence="10 11" key="1">
    <citation type="submission" date="2016-02" db="EMBL/GenBank/DDBJ databases">
        <title>Complete genome sequence and transcriptome regulation of the pentose utilising yeast Sugiyamaella lignohabitans.</title>
        <authorList>
            <person name="Bellasio M."/>
            <person name="Peymann A."/>
            <person name="Valli M."/>
            <person name="Sipitzky M."/>
            <person name="Graf A."/>
            <person name="Sauer M."/>
            <person name="Marx H."/>
            <person name="Mattanovich D."/>
        </authorList>
    </citation>
    <scope>NUCLEOTIDE SEQUENCE [LARGE SCALE GENOMIC DNA]</scope>
    <source>
        <strain evidence="10 11">CBS 10342</strain>
    </source>
</reference>
<dbReference type="OrthoDB" id="4082933at2759"/>